<sequence>MNSDHEIRVMLLDRGQYVGQWLGRLLGRTPGFSYLGHCDGGRCLESRALRTRPDVVLMDLQTARALPGGAMGRLRQSLPGAMFVLMDLDDGGNYERLARRLGADGFISSANMPQALEKIRRRLLYQRRV</sequence>
<name>E1QDC2_DESB2</name>
<reference evidence="3 4" key="1">
    <citation type="journal article" date="2010" name="Stand. Genomic Sci.">
        <title>Complete genome sequence of Desulfarculus baarsii type strain (2st14).</title>
        <authorList>
            <person name="Sun H."/>
            <person name="Spring S."/>
            <person name="Lapidus A."/>
            <person name="Davenport K."/>
            <person name="Del Rio T.G."/>
            <person name="Tice H."/>
            <person name="Nolan M."/>
            <person name="Copeland A."/>
            <person name="Cheng J.F."/>
            <person name="Lucas S."/>
            <person name="Tapia R."/>
            <person name="Goodwin L."/>
            <person name="Pitluck S."/>
            <person name="Ivanova N."/>
            <person name="Pagani I."/>
            <person name="Mavromatis K."/>
            <person name="Ovchinnikova G."/>
            <person name="Pati A."/>
            <person name="Chen A."/>
            <person name="Palaniappan K."/>
            <person name="Hauser L."/>
            <person name="Chang Y.J."/>
            <person name="Jeffries C.D."/>
            <person name="Detter J.C."/>
            <person name="Han C."/>
            <person name="Rohde M."/>
            <person name="Brambilla E."/>
            <person name="Goker M."/>
            <person name="Woyke T."/>
            <person name="Bristow J."/>
            <person name="Eisen J.A."/>
            <person name="Markowitz V."/>
            <person name="Hugenholtz P."/>
            <person name="Kyrpides N.C."/>
            <person name="Klenk H.P."/>
            <person name="Land M."/>
        </authorList>
    </citation>
    <scope>NUCLEOTIDE SEQUENCE [LARGE SCALE GENOMIC DNA]</scope>
    <source>
        <strain evidence="4">ATCC 33931 / DSM 2075 / LMG 7858 / VKM B-1802 / 2st14</strain>
    </source>
</reference>
<dbReference type="SUPFAM" id="SSF52172">
    <property type="entry name" value="CheY-like"/>
    <property type="match status" value="1"/>
</dbReference>
<dbReference type="Proteomes" id="UP000009047">
    <property type="component" value="Chromosome"/>
</dbReference>
<dbReference type="Gene3D" id="3.40.50.2300">
    <property type="match status" value="1"/>
</dbReference>
<keyword evidence="4" id="KW-1185">Reference proteome</keyword>
<dbReference type="EMBL" id="CP002085">
    <property type="protein sequence ID" value="ADK83441.1"/>
    <property type="molecule type" value="Genomic_DNA"/>
</dbReference>
<keyword evidence="1" id="KW-0597">Phosphoprotein</keyword>
<evidence type="ECO:0000313" key="4">
    <source>
        <dbReference type="Proteomes" id="UP000009047"/>
    </source>
</evidence>
<dbReference type="OrthoDB" id="7826527at2"/>
<accession>E1QDC2</accession>
<dbReference type="RefSeq" id="WP_013256897.1">
    <property type="nucleotide sequence ID" value="NC_014365.1"/>
</dbReference>
<dbReference type="InterPro" id="IPR011006">
    <property type="entry name" value="CheY-like_superfamily"/>
</dbReference>
<dbReference type="STRING" id="644282.Deba_0062"/>
<dbReference type="InterPro" id="IPR001789">
    <property type="entry name" value="Sig_transdc_resp-reg_receiver"/>
</dbReference>
<proteinExistence type="predicted"/>
<dbReference type="PROSITE" id="PS50110">
    <property type="entry name" value="RESPONSE_REGULATORY"/>
    <property type="match status" value="1"/>
</dbReference>
<dbReference type="eggNOG" id="COG2197">
    <property type="taxonomic scope" value="Bacteria"/>
</dbReference>
<dbReference type="AlphaFoldDB" id="E1QDC2"/>
<dbReference type="KEGG" id="dbr:Deba_0062"/>
<evidence type="ECO:0000256" key="1">
    <source>
        <dbReference type="PROSITE-ProRule" id="PRU00169"/>
    </source>
</evidence>
<evidence type="ECO:0000259" key="2">
    <source>
        <dbReference type="PROSITE" id="PS50110"/>
    </source>
</evidence>
<evidence type="ECO:0000313" key="3">
    <source>
        <dbReference type="EMBL" id="ADK83441.1"/>
    </source>
</evidence>
<gene>
    <name evidence="3" type="ordered locus">Deba_0062</name>
</gene>
<feature type="modified residue" description="4-aspartylphosphate" evidence="1">
    <location>
        <position position="59"/>
    </location>
</feature>
<dbReference type="GO" id="GO:0000160">
    <property type="term" value="P:phosphorelay signal transduction system"/>
    <property type="evidence" value="ECO:0007669"/>
    <property type="project" value="InterPro"/>
</dbReference>
<organism evidence="3 4">
    <name type="scientific">Desulfarculus baarsii (strain ATCC 33931 / DSM 2075 / LMG 7858 / VKM B-1802 / 2st14)</name>
    <dbReference type="NCBI Taxonomy" id="644282"/>
    <lineage>
        <taxon>Bacteria</taxon>
        <taxon>Pseudomonadati</taxon>
        <taxon>Thermodesulfobacteriota</taxon>
        <taxon>Desulfarculia</taxon>
        <taxon>Desulfarculales</taxon>
        <taxon>Desulfarculaceae</taxon>
        <taxon>Desulfarculus</taxon>
    </lineage>
</organism>
<dbReference type="HOGENOM" id="CLU_1945257_0_0_7"/>
<feature type="domain" description="Response regulatory" evidence="2">
    <location>
        <begin position="8"/>
        <end position="124"/>
    </location>
</feature>
<protein>
    <submittedName>
        <fullName evidence="3">Response regulator receiver protein</fullName>
    </submittedName>
</protein>